<evidence type="ECO:0000313" key="1">
    <source>
        <dbReference type="EMBL" id="CAF1577693.1"/>
    </source>
</evidence>
<proteinExistence type="predicted"/>
<reference evidence="1" key="1">
    <citation type="submission" date="2021-02" db="EMBL/GenBank/DDBJ databases">
        <authorList>
            <person name="Nowell W R."/>
        </authorList>
    </citation>
    <scope>NUCLEOTIDE SEQUENCE</scope>
</reference>
<accession>A0A815Z3K1</accession>
<organism evidence="1 2">
    <name type="scientific">Rotaria sordida</name>
    <dbReference type="NCBI Taxonomy" id="392033"/>
    <lineage>
        <taxon>Eukaryota</taxon>
        <taxon>Metazoa</taxon>
        <taxon>Spiralia</taxon>
        <taxon>Gnathifera</taxon>
        <taxon>Rotifera</taxon>
        <taxon>Eurotatoria</taxon>
        <taxon>Bdelloidea</taxon>
        <taxon>Philodinida</taxon>
        <taxon>Philodinidae</taxon>
        <taxon>Rotaria</taxon>
    </lineage>
</organism>
<feature type="non-terminal residue" evidence="1">
    <location>
        <position position="1"/>
    </location>
</feature>
<comment type="caution">
    <text evidence="1">The sequence shown here is derived from an EMBL/GenBank/DDBJ whole genome shotgun (WGS) entry which is preliminary data.</text>
</comment>
<protein>
    <submittedName>
        <fullName evidence="1">Uncharacterized protein</fullName>
    </submittedName>
</protein>
<dbReference type="EMBL" id="CAJNOU010017470">
    <property type="protein sequence ID" value="CAF1577693.1"/>
    <property type="molecule type" value="Genomic_DNA"/>
</dbReference>
<dbReference type="Proteomes" id="UP000663889">
    <property type="component" value="Unassembled WGS sequence"/>
</dbReference>
<name>A0A815Z3K1_9BILA</name>
<evidence type="ECO:0000313" key="2">
    <source>
        <dbReference type="Proteomes" id="UP000663889"/>
    </source>
</evidence>
<sequence length="103" mass="12258">PGDHLYRYRWFEIQQGVAVQFPKLSTIFVITYYKNTLTLVTLKEFKGQSCLKRVTYKQDNNNYAKKLKFNRRRPSEEIVENAFLLLNWIKISPDRVKSLLGND</sequence>
<gene>
    <name evidence="1" type="ORF">SEV965_LOCUS39803</name>
</gene>
<dbReference type="AlphaFoldDB" id="A0A815Z3K1"/>